<evidence type="ECO:0000313" key="2">
    <source>
        <dbReference type="EMBL" id="MDT8901801.1"/>
    </source>
</evidence>
<dbReference type="PANTHER" id="PTHR40278">
    <property type="entry name" value="DNA UTILIZATION PROTEIN HOFN"/>
    <property type="match status" value="1"/>
</dbReference>
<reference evidence="2 3" key="1">
    <citation type="submission" date="2023-07" db="EMBL/GenBank/DDBJ databases">
        <title>The novel representative of Negativicutes class, Anaeroselena agilis gen. nov. sp. nov.</title>
        <authorList>
            <person name="Prokofeva M.I."/>
            <person name="Elcheninov A.G."/>
            <person name="Klyukina A."/>
            <person name="Kublanov I.V."/>
            <person name="Frolov E.N."/>
            <person name="Podosokorskaya O.A."/>
        </authorList>
    </citation>
    <scope>NUCLEOTIDE SEQUENCE [LARGE SCALE GENOMIC DNA]</scope>
    <source>
        <strain evidence="2 3">4137-cl</strain>
    </source>
</reference>
<protein>
    <submittedName>
        <fullName evidence="2">PilN domain-containing protein</fullName>
    </submittedName>
</protein>
<keyword evidence="1" id="KW-0472">Membrane</keyword>
<keyword evidence="3" id="KW-1185">Reference proteome</keyword>
<dbReference type="EMBL" id="JAUOZS010000001">
    <property type="protein sequence ID" value="MDT8901801.1"/>
    <property type="molecule type" value="Genomic_DNA"/>
</dbReference>
<sequence>MIRINLLPPAERRPKWRTGRIFGTLIVLVLGALLGVWGYLQFMLVHTERNLEEAKNRLQLLQPAREAMLAANSRQQGVDAKDGVLIALTRDRTSWYAVLTQLGAKTPPELWYTDLTVDNKGALKLLGMAKSTPDLAAFMRKLEHDDLFADPTLVKAERDILTYATKFEITLKIKGR</sequence>
<evidence type="ECO:0000313" key="3">
    <source>
        <dbReference type="Proteomes" id="UP001254848"/>
    </source>
</evidence>
<feature type="transmembrane region" description="Helical" evidence="1">
    <location>
        <begin position="21"/>
        <end position="40"/>
    </location>
</feature>
<gene>
    <name evidence="2" type="ORF">Q4T40_11140</name>
</gene>
<dbReference type="Proteomes" id="UP001254848">
    <property type="component" value="Unassembled WGS sequence"/>
</dbReference>
<dbReference type="PANTHER" id="PTHR40278:SF1">
    <property type="entry name" value="DNA UTILIZATION PROTEIN HOFN"/>
    <property type="match status" value="1"/>
</dbReference>
<accession>A0ABU3NYC4</accession>
<organism evidence="2 3">
    <name type="scientific">Anaeroselena agilis</name>
    <dbReference type="NCBI Taxonomy" id="3063788"/>
    <lineage>
        <taxon>Bacteria</taxon>
        <taxon>Bacillati</taxon>
        <taxon>Bacillota</taxon>
        <taxon>Negativicutes</taxon>
        <taxon>Acetonemataceae</taxon>
        <taxon>Anaeroselena</taxon>
    </lineage>
</organism>
<proteinExistence type="predicted"/>
<keyword evidence="1" id="KW-0812">Transmembrane</keyword>
<comment type="caution">
    <text evidence="2">The sequence shown here is derived from an EMBL/GenBank/DDBJ whole genome shotgun (WGS) entry which is preliminary data.</text>
</comment>
<dbReference type="InterPro" id="IPR052534">
    <property type="entry name" value="Extracell_DNA_Util/SecSys_Comp"/>
</dbReference>
<dbReference type="RefSeq" id="WP_413780303.1">
    <property type="nucleotide sequence ID" value="NZ_JAUOZS010000001.1"/>
</dbReference>
<dbReference type="InterPro" id="IPR007813">
    <property type="entry name" value="PilN"/>
</dbReference>
<name>A0ABU3NYC4_9FIRM</name>
<dbReference type="Pfam" id="PF05137">
    <property type="entry name" value="PilN"/>
    <property type="match status" value="1"/>
</dbReference>
<evidence type="ECO:0000256" key="1">
    <source>
        <dbReference type="SAM" id="Phobius"/>
    </source>
</evidence>
<keyword evidence="1" id="KW-1133">Transmembrane helix</keyword>